<dbReference type="EMBL" id="JAQIBC010000007">
    <property type="protein sequence ID" value="MDM5264363.1"/>
    <property type="molecule type" value="Genomic_DNA"/>
</dbReference>
<dbReference type="Pfam" id="PF03886">
    <property type="entry name" value="ABC_trans_aux"/>
    <property type="match status" value="1"/>
</dbReference>
<dbReference type="SUPFAM" id="SSF159594">
    <property type="entry name" value="XCC0632-like"/>
    <property type="match status" value="1"/>
</dbReference>
<protein>
    <submittedName>
        <fullName evidence="2">PqiC family protein</fullName>
    </submittedName>
</protein>
<dbReference type="InterPro" id="IPR005586">
    <property type="entry name" value="ABC_trans_aux"/>
</dbReference>
<reference evidence="2" key="1">
    <citation type="submission" date="2023-01" db="EMBL/GenBank/DDBJ databases">
        <title>Sulfurovum sp. XTW-4 genome assembly.</title>
        <authorList>
            <person name="Wang J."/>
        </authorList>
    </citation>
    <scope>NUCLEOTIDE SEQUENCE</scope>
    <source>
        <strain evidence="2">XTW-4</strain>
    </source>
</reference>
<accession>A0ABT7QTF8</accession>
<gene>
    <name evidence="2" type="ORF">PF327_09165</name>
</gene>
<dbReference type="Proteomes" id="UP001169066">
    <property type="component" value="Unassembled WGS sequence"/>
</dbReference>
<comment type="caution">
    <text evidence="2">The sequence shown here is derived from an EMBL/GenBank/DDBJ whole genome shotgun (WGS) entry which is preliminary data.</text>
</comment>
<dbReference type="PROSITE" id="PS51257">
    <property type="entry name" value="PROKAR_LIPOPROTEIN"/>
    <property type="match status" value="1"/>
</dbReference>
<dbReference type="Gene3D" id="3.40.50.10610">
    <property type="entry name" value="ABC-type transport auxiliary lipoprotein component"/>
    <property type="match status" value="1"/>
</dbReference>
<sequence length="187" mass="20975">MIKIKLLLTVWALLIVSGCALNNYYVLSTASQPKESYPYKSQIIGVEKVKVPKYLFKREIAVAKSSNHVIFLGGSAWAEDMDAGLTSRLISFLQKKFKQPGVYPYPWGVDGQPDIKINVQVSRFIAQEGTVYLDASWEARDMKTDKRVLKLFSTTFPTSMDAGSIVDAMDRAFAQLEEDVARGVREL</sequence>
<dbReference type="RefSeq" id="WP_008243473.1">
    <property type="nucleotide sequence ID" value="NZ_JAQIBC010000007.1"/>
</dbReference>
<proteinExistence type="predicted"/>
<evidence type="ECO:0000313" key="2">
    <source>
        <dbReference type="EMBL" id="MDM5264363.1"/>
    </source>
</evidence>
<evidence type="ECO:0000259" key="1">
    <source>
        <dbReference type="Pfam" id="PF03886"/>
    </source>
</evidence>
<organism evidence="2 3">
    <name type="scientific">Sulfurovum xiamenensis</name>
    <dbReference type="NCBI Taxonomy" id="3019066"/>
    <lineage>
        <taxon>Bacteria</taxon>
        <taxon>Pseudomonadati</taxon>
        <taxon>Campylobacterota</taxon>
        <taxon>Epsilonproteobacteria</taxon>
        <taxon>Campylobacterales</taxon>
        <taxon>Sulfurovaceae</taxon>
        <taxon>Sulfurovum</taxon>
    </lineage>
</organism>
<evidence type="ECO:0000313" key="3">
    <source>
        <dbReference type="Proteomes" id="UP001169066"/>
    </source>
</evidence>
<feature type="domain" description="ABC-type transport auxiliary lipoprotein component" evidence="1">
    <location>
        <begin position="25"/>
        <end position="181"/>
    </location>
</feature>
<name>A0ABT7QTF8_9BACT</name>
<keyword evidence="3" id="KW-1185">Reference proteome</keyword>